<proteinExistence type="inferred from homology"/>
<protein>
    <submittedName>
        <fullName evidence="6">Modification methylase RsrI</fullName>
        <ecNumber evidence="6">2.1.1.72</ecNumber>
    </submittedName>
</protein>
<keyword evidence="2 6" id="KW-0489">Methyltransferase</keyword>
<dbReference type="RefSeq" id="WP_027886817.1">
    <property type="nucleotide sequence ID" value="NZ_JBHSXZ010000002.1"/>
</dbReference>
<dbReference type="InterPro" id="IPR002295">
    <property type="entry name" value="N4/N6-MTase_EcoPI_Mod-like"/>
</dbReference>
<dbReference type="GO" id="GO:0008170">
    <property type="term" value="F:N-methyltransferase activity"/>
    <property type="evidence" value="ECO:0007669"/>
    <property type="project" value="InterPro"/>
</dbReference>
<reference evidence="6 7" key="1">
    <citation type="submission" date="2018-08" db="EMBL/GenBank/DDBJ databases">
        <title>Meiothermus cateniformans JCM 15151 genome sequencing project.</title>
        <authorList>
            <person name="Da Costa M.S."/>
            <person name="Albuquerque L."/>
            <person name="Raposo P."/>
            <person name="Froufe H.J.C."/>
            <person name="Barroso C.S."/>
            <person name="Egas C."/>
        </authorList>
    </citation>
    <scope>NUCLEOTIDE SEQUENCE [LARGE SCALE GENOMIC DNA]</scope>
    <source>
        <strain evidence="6 7">JCM 15151</strain>
    </source>
</reference>
<evidence type="ECO:0000256" key="4">
    <source>
        <dbReference type="ARBA" id="ARBA00022691"/>
    </source>
</evidence>
<dbReference type="InterPro" id="IPR002052">
    <property type="entry name" value="DNA_methylase_N6_adenine_CS"/>
</dbReference>
<evidence type="ECO:0000256" key="1">
    <source>
        <dbReference type="ARBA" id="ARBA00006594"/>
    </source>
</evidence>
<dbReference type="InterPro" id="IPR002941">
    <property type="entry name" value="DNA_methylase_N4/N6"/>
</dbReference>
<evidence type="ECO:0000313" key="6">
    <source>
        <dbReference type="EMBL" id="RIH78383.1"/>
    </source>
</evidence>
<evidence type="ECO:0000256" key="3">
    <source>
        <dbReference type="ARBA" id="ARBA00022679"/>
    </source>
</evidence>
<dbReference type="EMBL" id="QWKX01000015">
    <property type="protein sequence ID" value="RIH78383.1"/>
    <property type="molecule type" value="Genomic_DNA"/>
</dbReference>
<keyword evidence="3 6" id="KW-0808">Transferase</keyword>
<dbReference type="Proteomes" id="UP000266089">
    <property type="component" value="Unassembled WGS sequence"/>
</dbReference>
<sequence>MRRIVQAECLEYIRTLPDASFPLIYLDPPFNTRKTQQRRRIRAVADEQGSRRGFGGKRYRTEALEAPTYPDRYDDFLAFLAPRLEQAHRLLTSSGSLFVHLDYREVHYVKVLLDQIFGRKSFINEIIWAYDYGGRSKNRWPAKHDTLLWYAKHPRRYTFNYEAIDRIPYLAPKMAGPEKASRGKTPTDVWWMTIVPTSSREKTGYPTQKPLKLLERIVRVHSNPGEVVLDFFAGSGTTGEAAARNGRGFLLIDQSPEAIAIMRRRLAAFEPEIIVANAPHPVPQAG</sequence>
<comment type="similarity">
    <text evidence="1">Belongs to the N(4)/N(6)-methyltransferase family.</text>
</comment>
<dbReference type="AlphaFoldDB" id="A0A399E4B7"/>
<dbReference type="OrthoDB" id="9800801at2"/>
<dbReference type="EC" id="2.1.1.72" evidence="6"/>
<accession>A0A399E4B7</accession>
<evidence type="ECO:0000313" key="7">
    <source>
        <dbReference type="Proteomes" id="UP000266089"/>
    </source>
</evidence>
<gene>
    <name evidence="6" type="primary">rsrIM</name>
    <name evidence="6" type="ORF">Mcate_00838</name>
</gene>
<dbReference type="PRINTS" id="PR00506">
    <property type="entry name" value="D21N6MTFRASE"/>
</dbReference>
<dbReference type="GO" id="GO:0032259">
    <property type="term" value="P:methylation"/>
    <property type="evidence" value="ECO:0007669"/>
    <property type="project" value="UniProtKB-KW"/>
</dbReference>
<dbReference type="PROSITE" id="PS00092">
    <property type="entry name" value="N6_MTASE"/>
    <property type="match status" value="1"/>
</dbReference>
<dbReference type="GO" id="GO:0009007">
    <property type="term" value="F:site-specific DNA-methyltransferase (adenine-specific) activity"/>
    <property type="evidence" value="ECO:0007669"/>
    <property type="project" value="UniProtKB-EC"/>
</dbReference>
<dbReference type="Gene3D" id="3.40.50.150">
    <property type="entry name" value="Vaccinia Virus protein VP39"/>
    <property type="match status" value="1"/>
</dbReference>
<evidence type="ECO:0000256" key="2">
    <source>
        <dbReference type="ARBA" id="ARBA00022603"/>
    </source>
</evidence>
<dbReference type="Pfam" id="PF01555">
    <property type="entry name" value="N6_N4_Mtase"/>
    <property type="match status" value="1"/>
</dbReference>
<keyword evidence="4" id="KW-0949">S-adenosyl-L-methionine</keyword>
<organism evidence="6 7">
    <name type="scientific">Meiothermus taiwanensis</name>
    <dbReference type="NCBI Taxonomy" id="172827"/>
    <lineage>
        <taxon>Bacteria</taxon>
        <taxon>Thermotogati</taxon>
        <taxon>Deinococcota</taxon>
        <taxon>Deinococci</taxon>
        <taxon>Thermales</taxon>
        <taxon>Thermaceae</taxon>
        <taxon>Meiothermus</taxon>
    </lineage>
</organism>
<name>A0A399E4B7_9DEIN</name>
<evidence type="ECO:0000259" key="5">
    <source>
        <dbReference type="Pfam" id="PF01555"/>
    </source>
</evidence>
<dbReference type="GO" id="GO:0003677">
    <property type="term" value="F:DNA binding"/>
    <property type="evidence" value="ECO:0007669"/>
    <property type="project" value="InterPro"/>
</dbReference>
<dbReference type="SUPFAM" id="SSF53335">
    <property type="entry name" value="S-adenosyl-L-methionine-dependent methyltransferases"/>
    <property type="match status" value="1"/>
</dbReference>
<dbReference type="InterPro" id="IPR029063">
    <property type="entry name" value="SAM-dependent_MTases_sf"/>
</dbReference>
<feature type="domain" description="DNA methylase N-4/N-6" evidence="5">
    <location>
        <begin position="23"/>
        <end position="262"/>
    </location>
</feature>
<comment type="caution">
    <text evidence="6">The sequence shown here is derived from an EMBL/GenBank/DDBJ whole genome shotgun (WGS) entry which is preliminary data.</text>
</comment>
<dbReference type="CDD" id="cd02440">
    <property type="entry name" value="AdoMet_MTases"/>
    <property type="match status" value="1"/>
</dbReference>